<feature type="transmembrane region" description="Helical" evidence="1">
    <location>
        <begin position="167"/>
        <end position="188"/>
    </location>
</feature>
<protein>
    <submittedName>
        <fullName evidence="2">Uncharacterized protein</fullName>
    </submittedName>
</protein>
<accession>A0A501X4G8</accession>
<dbReference type="AlphaFoldDB" id="A0A501X4G8"/>
<gene>
    <name evidence="2" type="ORF">FJM67_01990</name>
</gene>
<feature type="transmembrane region" description="Helical" evidence="1">
    <location>
        <begin position="116"/>
        <end position="132"/>
    </location>
</feature>
<feature type="transmembrane region" description="Helical" evidence="1">
    <location>
        <begin position="61"/>
        <end position="82"/>
    </location>
</feature>
<keyword evidence="1" id="KW-0472">Membrane</keyword>
<dbReference type="EMBL" id="VFRR01000002">
    <property type="protein sequence ID" value="TPE55338.1"/>
    <property type="molecule type" value="Genomic_DNA"/>
</dbReference>
<feature type="transmembrane region" description="Helical" evidence="1">
    <location>
        <begin position="94"/>
        <end position="110"/>
    </location>
</feature>
<feature type="transmembrane region" description="Helical" evidence="1">
    <location>
        <begin position="6"/>
        <end position="25"/>
    </location>
</feature>
<keyword evidence="1" id="KW-0812">Transmembrane</keyword>
<dbReference type="OrthoDB" id="2242787at2"/>
<organism evidence="2 3">
    <name type="scientific">Maribrevibacterium harenarium</name>
    <dbReference type="NCBI Taxonomy" id="2589817"/>
    <lineage>
        <taxon>Bacteria</taxon>
        <taxon>Pseudomonadati</taxon>
        <taxon>Pseudomonadota</taxon>
        <taxon>Gammaproteobacteria</taxon>
        <taxon>Oceanospirillales</taxon>
        <taxon>Oceanospirillaceae</taxon>
        <taxon>Maribrevibacterium</taxon>
    </lineage>
</organism>
<reference evidence="2 3" key="1">
    <citation type="submission" date="2019-06" db="EMBL/GenBank/DDBJ databases">
        <title>A novel bacterium of genus Marinomonas, isolated from coastal sand.</title>
        <authorList>
            <person name="Huang H."/>
            <person name="Mo K."/>
            <person name="Hu Y."/>
        </authorList>
    </citation>
    <scope>NUCLEOTIDE SEQUENCE [LARGE SCALE GENOMIC DNA]</scope>
    <source>
        <strain evidence="2 3">HB171799</strain>
    </source>
</reference>
<evidence type="ECO:0000313" key="2">
    <source>
        <dbReference type="EMBL" id="TPE55338.1"/>
    </source>
</evidence>
<comment type="caution">
    <text evidence="2">The sequence shown here is derived from an EMBL/GenBank/DDBJ whole genome shotgun (WGS) entry which is preliminary data.</text>
</comment>
<feature type="transmembrane region" description="Helical" evidence="1">
    <location>
        <begin position="144"/>
        <end position="161"/>
    </location>
</feature>
<name>A0A501X4G8_9GAMM</name>
<keyword evidence="3" id="KW-1185">Reference proteome</keyword>
<evidence type="ECO:0000256" key="1">
    <source>
        <dbReference type="SAM" id="Phobius"/>
    </source>
</evidence>
<keyword evidence="1" id="KW-1133">Transmembrane helix</keyword>
<dbReference type="RefSeq" id="WP_140587001.1">
    <property type="nucleotide sequence ID" value="NZ_VFRR01000002.1"/>
</dbReference>
<sequence>MGDSAKWVFSILAIALTFIGFVPYMVSIVRGKTRPHVFSWVIWGITTSIIFFAQLEADGGIGAWPIGVSGGITIIVALLAYLNRGDNSITRADWLFLLTALASLPLWYVTQDPTTAVVILTTVDMIGFGPTFRKAYYFPREENAVFFSMFAVRNFFALLALESYSLATMLFPLAVSVACTSLLILLLVRRQQLSLSQ</sequence>
<dbReference type="Proteomes" id="UP000315901">
    <property type="component" value="Unassembled WGS sequence"/>
</dbReference>
<proteinExistence type="predicted"/>
<evidence type="ECO:0000313" key="3">
    <source>
        <dbReference type="Proteomes" id="UP000315901"/>
    </source>
</evidence>
<feature type="transmembrane region" description="Helical" evidence="1">
    <location>
        <begin position="37"/>
        <end position="55"/>
    </location>
</feature>